<evidence type="ECO:0000256" key="1">
    <source>
        <dbReference type="ARBA" id="ARBA00004141"/>
    </source>
</evidence>
<feature type="transmembrane region" description="Helical" evidence="5">
    <location>
        <begin position="409"/>
        <end position="429"/>
    </location>
</feature>
<dbReference type="GO" id="GO:0015179">
    <property type="term" value="F:L-amino acid transmembrane transporter activity"/>
    <property type="evidence" value="ECO:0007669"/>
    <property type="project" value="TreeGrafter"/>
</dbReference>
<feature type="transmembrane region" description="Helical" evidence="5">
    <location>
        <begin position="57"/>
        <end position="77"/>
    </location>
</feature>
<evidence type="ECO:0000256" key="5">
    <source>
        <dbReference type="SAM" id="Phobius"/>
    </source>
</evidence>
<protein>
    <recommendedName>
        <fullName evidence="6">Amino acid transporter transmembrane domain-containing protein</fullName>
    </recommendedName>
</protein>
<evidence type="ECO:0000313" key="7">
    <source>
        <dbReference type="EMBL" id="CAJ1405986.1"/>
    </source>
</evidence>
<comment type="caution">
    <text evidence="7">The sequence shown here is derived from an EMBL/GenBank/DDBJ whole genome shotgun (WGS) entry which is preliminary data.</text>
</comment>
<feature type="domain" description="Amino acid transporter transmembrane" evidence="6">
    <location>
        <begin position="264"/>
        <end position="400"/>
    </location>
</feature>
<comment type="subcellular location">
    <subcellularLocation>
        <location evidence="1">Membrane</location>
        <topology evidence="1">Multi-pass membrane protein</topology>
    </subcellularLocation>
</comment>
<sequence length="433" mass="45327">MDDGEADEVCREGDGYDATATTGAVVLQYPLLCGRQLSPWQAKVNVTANLLGVATLALPWAFAEAGLLGAVVLAVVAKTSHRTWQMLLELSAFDGQLVGRASYPEIGRRVLGVEGHLAVLVALVFFAAGLLSCHLAAIADILLIFAEHRQVMISRRSSLMMALAVSAPGVCWPPPQHLAWAVLCLGLAATLTTSLIAVSAIVPGLTEVPALAAVSLWPKSLRGLLNCFAVMLAQFSAQSGFEATAASDDAEELGGRGPANSGNAFAIAAGLSSALALGGYLHFGENVHSNVLLSWAAVPSKTWLQVVQLAYLVPLAAGAALASKPCVVCIQEIFASRRGSGAGHSERLALLVLMCCGVLTWALQDLGHALRFLGAFGASPLVLMLPPLFYVEMARRQSGRTMLCAENGLALMPAVLGILLTVLCFFDVLQSSM</sequence>
<keyword evidence="8" id="KW-1185">Reference proteome</keyword>
<evidence type="ECO:0000256" key="4">
    <source>
        <dbReference type="ARBA" id="ARBA00023136"/>
    </source>
</evidence>
<feature type="transmembrane region" description="Helical" evidence="5">
    <location>
        <begin position="262"/>
        <end position="283"/>
    </location>
</feature>
<dbReference type="Pfam" id="PF01490">
    <property type="entry name" value="Aa_trans"/>
    <property type="match status" value="2"/>
</dbReference>
<feature type="transmembrane region" description="Helical" evidence="5">
    <location>
        <begin position="117"/>
        <end position="146"/>
    </location>
</feature>
<feature type="transmembrane region" description="Helical" evidence="5">
    <location>
        <begin position="370"/>
        <end position="389"/>
    </location>
</feature>
<feature type="transmembrane region" description="Helical" evidence="5">
    <location>
        <begin position="178"/>
        <end position="203"/>
    </location>
</feature>
<dbReference type="PANTHER" id="PTHR22950">
    <property type="entry name" value="AMINO ACID TRANSPORTER"/>
    <property type="match status" value="1"/>
</dbReference>
<evidence type="ECO:0000259" key="6">
    <source>
        <dbReference type="Pfam" id="PF01490"/>
    </source>
</evidence>
<proteinExistence type="predicted"/>
<feature type="transmembrane region" description="Helical" evidence="5">
    <location>
        <begin position="303"/>
        <end position="327"/>
    </location>
</feature>
<evidence type="ECO:0000256" key="3">
    <source>
        <dbReference type="ARBA" id="ARBA00022989"/>
    </source>
</evidence>
<name>A0AA36JI08_9DINO</name>
<keyword evidence="2 5" id="KW-0812">Transmembrane</keyword>
<evidence type="ECO:0000256" key="2">
    <source>
        <dbReference type="ARBA" id="ARBA00022692"/>
    </source>
</evidence>
<gene>
    <name evidence="7" type="ORF">EVOR1521_LOCUS28059</name>
</gene>
<dbReference type="AlphaFoldDB" id="A0AA36JI08"/>
<keyword evidence="4 5" id="KW-0472">Membrane</keyword>
<keyword evidence="3 5" id="KW-1133">Transmembrane helix</keyword>
<dbReference type="GO" id="GO:0016020">
    <property type="term" value="C:membrane"/>
    <property type="evidence" value="ECO:0007669"/>
    <property type="project" value="UniProtKB-SubCell"/>
</dbReference>
<organism evidence="7 8">
    <name type="scientific">Effrenium voratum</name>
    <dbReference type="NCBI Taxonomy" id="2562239"/>
    <lineage>
        <taxon>Eukaryota</taxon>
        <taxon>Sar</taxon>
        <taxon>Alveolata</taxon>
        <taxon>Dinophyceae</taxon>
        <taxon>Suessiales</taxon>
        <taxon>Symbiodiniaceae</taxon>
        <taxon>Effrenium</taxon>
    </lineage>
</organism>
<feature type="domain" description="Amino acid transporter transmembrane" evidence="6">
    <location>
        <begin position="36"/>
        <end position="198"/>
    </location>
</feature>
<dbReference type="InterPro" id="IPR013057">
    <property type="entry name" value="AA_transpt_TM"/>
</dbReference>
<accession>A0AA36JI08</accession>
<dbReference type="EMBL" id="CAUJNA010003611">
    <property type="protein sequence ID" value="CAJ1405986.1"/>
    <property type="molecule type" value="Genomic_DNA"/>
</dbReference>
<reference evidence="7" key="1">
    <citation type="submission" date="2023-08" db="EMBL/GenBank/DDBJ databases">
        <authorList>
            <person name="Chen Y."/>
            <person name="Shah S."/>
            <person name="Dougan E. K."/>
            <person name="Thang M."/>
            <person name="Chan C."/>
        </authorList>
    </citation>
    <scope>NUCLEOTIDE SEQUENCE</scope>
</reference>
<dbReference type="Proteomes" id="UP001178507">
    <property type="component" value="Unassembled WGS sequence"/>
</dbReference>
<feature type="transmembrane region" description="Helical" evidence="5">
    <location>
        <begin position="348"/>
        <end position="364"/>
    </location>
</feature>
<evidence type="ECO:0000313" key="8">
    <source>
        <dbReference type="Proteomes" id="UP001178507"/>
    </source>
</evidence>
<feature type="non-terminal residue" evidence="7">
    <location>
        <position position="1"/>
    </location>
</feature>